<dbReference type="InterPro" id="IPR033899">
    <property type="entry name" value="CXC_Chemokine_domain"/>
</dbReference>
<keyword evidence="3" id="KW-0964">Secreted</keyword>
<organismHost>
    <name type="scientific">Macaca</name>
    <name type="common">macaques</name>
    <dbReference type="NCBI Taxonomy" id="9539"/>
</organismHost>
<protein>
    <submittedName>
        <fullName evidence="8">Chemokine vCXCL4</fullName>
    </submittedName>
</protein>
<evidence type="ECO:0000256" key="4">
    <source>
        <dbReference type="ARBA" id="ARBA00023030"/>
    </source>
</evidence>
<dbReference type="GO" id="GO:0006952">
    <property type="term" value="P:defense response"/>
    <property type="evidence" value="ECO:0007669"/>
    <property type="project" value="InterPro"/>
</dbReference>
<reference evidence="8" key="1">
    <citation type="journal article" date="2009" name="Virology">
        <title>Patterns of divergence in the vCXCL and vGPCR gene clusters in primate cytomegalovirus genomes.</title>
        <authorList>
            <person name="Alcendor D.J."/>
            <person name="Zong J."/>
            <person name="Dolan A."/>
            <person name="Gatherer D."/>
            <person name="Davison A.J."/>
            <person name="Hayward G.S."/>
        </authorList>
    </citation>
    <scope>NUCLEOTIDE SEQUENCE</scope>
    <source>
        <strain evidence="8">4915</strain>
    </source>
</reference>
<keyword evidence="5" id="KW-1015">Disulfide bond</keyword>
<name>D2E308_SCMVC</name>
<keyword evidence="4" id="KW-0339">Growth factor</keyword>
<dbReference type="GO" id="GO:0008083">
    <property type="term" value="F:growth factor activity"/>
    <property type="evidence" value="ECO:0007669"/>
    <property type="project" value="UniProtKB-KW"/>
</dbReference>
<evidence type="ECO:0000313" key="8">
    <source>
        <dbReference type="EMBL" id="ACQ55260.1"/>
    </source>
</evidence>
<feature type="domain" description="Chemokine interleukin-8-like" evidence="7">
    <location>
        <begin position="28"/>
        <end position="88"/>
    </location>
</feature>
<accession>D2E308</accession>
<evidence type="ECO:0000256" key="2">
    <source>
        <dbReference type="ARBA" id="ARBA00010665"/>
    </source>
</evidence>
<evidence type="ECO:0000259" key="7">
    <source>
        <dbReference type="SMART" id="SM00199"/>
    </source>
</evidence>
<dbReference type="Pfam" id="PF00048">
    <property type="entry name" value="IL8"/>
    <property type="match status" value="1"/>
</dbReference>
<dbReference type="GO" id="GO:0005576">
    <property type="term" value="C:extracellular region"/>
    <property type="evidence" value="ECO:0007669"/>
    <property type="project" value="UniProtKB-SubCell"/>
</dbReference>
<keyword evidence="6" id="KW-0395">Inflammatory response</keyword>
<sequence>MQYSLSHLLVATLLGTLLASTMVFADKEERCLCPKTIQGIHPKNIQSVELHEPRDMCPNVEVIAKLKNGNEVCLNTEGPMVKKIIEKMRDREIERIQQQSQ</sequence>
<dbReference type="PRINTS" id="PR00437">
    <property type="entry name" value="SMALLCYTKCXC"/>
</dbReference>
<dbReference type="CDD" id="cd00273">
    <property type="entry name" value="Chemokine_CXC"/>
    <property type="match status" value="1"/>
</dbReference>
<dbReference type="FunFam" id="2.40.50.40:FF:000004">
    <property type="entry name" value="C-X-C motif chemokine"/>
    <property type="match status" value="1"/>
</dbReference>
<dbReference type="PANTHER" id="PTHR12015:SF192">
    <property type="entry name" value="GROWTH-REGULATED ALPHA PROTEIN"/>
    <property type="match status" value="1"/>
</dbReference>
<dbReference type="Gene3D" id="2.40.50.40">
    <property type="match status" value="1"/>
</dbReference>
<evidence type="ECO:0000256" key="1">
    <source>
        <dbReference type="ARBA" id="ARBA00004613"/>
    </source>
</evidence>
<dbReference type="GO" id="GO:0008009">
    <property type="term" value="F:chemokine activity"/>
    <property type="evidence" value="ECO:0007669"/>
    <property type="project" value="InterPro"/>
</dbReference>
<dbReference type="InterPro" id="IPR001089">
    <property type="entry name" value="Chemokine_CXC"/>
</dbReference>
<evidence type="ECO:0000256" key="3">
    <source>
        <dbReference type="ARBA" id="ARBA00022525"/>
    </source>
</evidence>
<dbReference type="InterPro" id="IPR036048">
    <property type="entry name" value="Interleukin_8-like_sf"/>
</dbReference>
<dbReference type="SUPFAM" id="SSF54117">
    <property type="entry name" value="Interleukin 8-like chemokines"/>
    <property type="match status" value="1"/>
</dbReference>
<dbReference type="GO" id="GO:0006955">
    <property type="term" value="P:immune response"/>
    <property type="evidence" value="ECO:0007669"/>
    <property type="project" value="InterPro"/>
</dbReference>
<comment type="subcellular location">
    <subcellularLocation>
        <location evidence="1">Secreted</location>
    </subcellularLocation>
</comment>
<evidence type="ECO:0000256" key="6">
    <source>
        <dbReference type="ARBA" id="ARBA00023198"/>
    </source>
</evidence>
<dbReference type="EMBL" id="FJ883005">
    <property type="protein sequence ID" value="ACQ55260.1"/>
    <property type="molecule type" value="Genomic_DNA"/>
</dbReference>
<proteinExistence type="inferred from homology"/>
<evidence type="ECO:0000256" key="5">
    <source>
        <dbReference type="ARBA" id="ARBA00023157"/>
    </source>
</evidence>
<dbReference type="PANTHER" id="PTHR12015">
    <property type="entry name" value="SMALL INDUCIBLE CYTOKINE A"/>
    <property type="match status" value="1"/>
</dbReference>
<dbReference type="PRINTS" id="PR00436">
    <property type="entry name" value="INTERLEUKIN8"/>
</dbReference>
<dbReference type="InterPro" id="IPR039809">
    <property type="entry name" value="Chemokine_b/g/d"/>
</dbReference>
<dbReference type="SMART" id="SM00199">
    <property type="entry name" value="SCY"/>
    <property type="match status" value="1"/>
</dbReference>
<comment type="similarity">
    <text evidence="2">Belongs to the intercrine alpha (chemokine CxC) family.</text>
</comment>
<dbReference type="InterPro" id="IPR001811">
    <property type="entry name" value="Chemokine_IL8-like_dom"/>
</dbReference>
<organism evidence="8">
    <name type="scientific">Simian cytomegalovirus (strain Colburn)</name>
    <dbReference type="NCBI Taxonomy" id="50292"/>
    <lineage>
        <taxon>Viruses</taxon>
        <taxon>Duplodnaviria</taxon>
        <taxon>Heunggongvirae</taxon>
        <taxon>Peploviricota</taxon>
        <taxon>Herviviricetes</taxon>
        <taxon>Herpesvirales</taxon>
        <taxon>Orthoherpesviridae</taxon>
        <taxon>Betaherpesvirinae</taxon>
        <taxon>Cytomegalovirus</taxon>
        <taxon>Cytomegalovirus cercopithecinebeta5</taxon>
    </lineage>
</organism>